<dbReference type="InterPro" id="IPR023214">
    <property type="entry name" value="HAD_sf"/>
</dbReference>
<gene>
    <name evidence="2" type="ORF">RHOBADRAFT_55032</name>
</gene>
<dbReference type="STRING" id="578459.A0A0N8PZU0"/>
<evidence type="ECO:0000313" key="2">
    <source>
        <dbReference type="EMBL" id="KPV73261.1"/>
    </source>
</evidence>
<dbReference type="RefSeq" id="XP_018269310.1">
    <property type="nucleotide sequence ID" value="XM_018417624.1"/>
</dbReference>
<name>A0A0N8PZU0_RHOGW</name>
<dbReference type="GeneID" id="28978072"/>
<protein>
    <submittedName>
        <fullName evidence="2">Uncharacterized protein</fullName>
    </submittedName>
</protein>
<feature type="region of interest" description="Disordered" evidence="1">
    <location>
        <begin position="311"/>
        <end position="333"/>
    </location>
</feature>
<keyword evidence="3" id="KW-1185">Reference proteome</keyword>
<dbReference type="Proteomes" id="UP000053890">
    <property type="component" value="Unassembled WGS sequence"/>
</dbReference>
<evidence type="ECO:0000313" key="3">
    <source>
        <dbReference type="Proteomes" id="UP000053890"/>
    </source>
</evidence>
<dbReference type="AlphaFoldDB" id="A0A0N8PZU0"/>
<accession>A0A0N8PZU0</accession>
<feature type="region of interest" description="Disordered" evidence="1">
    <location>
        <begin position="25"/>
        <end position="63"/>
    </location>
</feature>
<reference evidence="2 3" key="1">
    <citation type="journal article" date="2015" name="Front. Microbiol.">
        <title>Genome sequence of the plant growth promoting endophytic yeast Rhodotorula graminis WP1.</title>
        <authorList>
            <person name="Firrincieli A."/>
            <person name="Otillar R."/>
            <person name="Salamov A."/>
            <person name="Schmutz J."/>
            <person name="Khan Z."/>
            <person name="Redman R.S."/>
            <person name="Fleck N.D."/>
            <person name="Lindquist E."/>
            <person name="Grigoriev I.V."/>
            <person name="Doty S.L."/>
        </authorList>
    </citation>
    <scope>NUCLEOTIDE SEQUENCE [LARGE SCALE GENOMIC DNA]</scope>
    <source>
        <strain evidence="2 3">WP1</strain>
    </source>
</reference>
<dbReference type="OMA" id="WVYQANS"/>
<evidence type="ECO:0000256" key="1">
    <source>
        <dbReference type="SAM" id="MobiDB-lite"/>
    </source>
</evidence>
<dbReference type="Gene3D" id="3.40.50.1000">
    <property type="entry name" value="HAD superfamily/HAD-like"/>
    <property type="match status" value="1"/>
</dbReference>
<organism evidence="2 3">
    <name type="scientific">Rhodotorula graminis (strain WP1)</name>
    <dbReference type="NCBI Taxonomy" id="578459"/>
    <lineage>
        <taxon>Eukaryota</taxon>
        <taxon>Fungi</taxon>
        <taxon>Dikarya</taxon>
        <taxon>Basidiomycota</taxon>
        <taxon>Pucciniomycotina</taxon>
        <taxon>Microbotryomycetes</taxon>
        <taxon>Sporidiobolales</taxon>
        <taxon>Sporidiobolaceae</taxon>
        <taxon>Rhodotorula</taxon>
    </lineage>
</organism>
<proteinExistence type="predicted"/>
<sequence>MSSASRAPTSPSSFSTSSLFDALPSLARAHRSRPQPSMGPPAPSSTYLDVASEPSETLDATSGDHKKVEPLVVVLSLNDTLLIRSKRTTKGSANPIVRPFLATFLSYLVASQSQSGSSEAEIKVEVGSVDDAAKVDKVRPIEVAVYSAARAHNVNTLLRAIGLVPSPAVSAPFHPGPAADDTLALVLSREMMGLDDGDYKDNVVTCKDLAKVWDAMGVEHGEGARRTILVEEDAQAAAPQPYSHLPIPTFLVSSPSSTIQRRTVREVPSSAPLDTSLLSTIHLIELLRREANVAAALKGGLVRRAVDDARRAVSEREGRGERDQVSDAEVRDEMAQRGRAVCARYGVEVRREWDDDWRAKVGRAAQTSAYTA</sequence>
<dbReference type="EMBL" id="KQ474083">
    <property type="protein sequence ID" value="KPV73261.1"/>
    <property type="molecule type" value="Genomic_DNA"/>
</dbReference>
<dbReference type="OrthoDB" id="2529877at2759"/>